<accession>A0A553NET9</accession>
<evidence type="ECO:0000313" key="2">
    <source>
        <dbReference type="Proteomes" id="UP000318571"/>
    </source>
</evidence>
<proteinExistence type="predicted"/>
<comment type="caution">
    <text evidence="1">The sequence shown here is derived from an EMBL/GenBank/DDBJ whole genome shotgun (WGS) entry which is preliminary data.</text>
</comment>
<dbReference type="AlphaFoldDB" id="A0A553NET9"/>
<organism evidence="1 2">
    <name type="scientific">Tigriopus californicus</name>
    <name type="common">Marine copepod</name>
    <dbReference type="NCBI Taxonomy" id="6832"/>
    <lineage>
        <taxon>Eukaryota</taxon>
        <taxon>Metazoa</taxon>
        <taxon>Ecdysozoa</taxon>
        <taxon>Arthropoda</taxon>
        <taxon>Crustacea</taxon>
        <taxon>Multicrustacea</taxon>
        <taxon>Hexanauplia</taxon>
        <taxon>Copepoda</taxon>
        <taxon>Harpacticoida</taxon>
        <taxon>Harpacticidae</taxon>
        <taxon>Tigriopus</taxon>
    </lineage>
</organism>
<keyword evidence="2" id="KW-1185">Reference proteome</keyword>
<dbReference type="Proteomes" id="UP000318571">
    <property type="component" value="Chromosome 10"/>
</dbReference>
<dbReference type="EMBL" id="VCGU01000458">
    <property type="protein sequence ID" value="TRY63950.1"/>
    <property type="molecule type" value="Genomic_DNA"/>
</dbReference>
<gene>
    <name evidence="1" type="ORF">TCAL_11025</name>
</gene>
<reference evidence="1 2" key="1">
    <citation type="journal article" date="2018" name="Nat. Ecol. Evol.">
        <title>Genomic signatures of mitonuclear coevolution across populations of Tigriopus californicus.</title>
        <authorList>
            <person name="Barreto F.S."/>
            <person name="Watson E.T."/>
            <person name="Lima T.G."/>
            <person name="Willett C.S."/>
            <person name="Edmands S."/>
            <person name="Li W."/>
            <person name="Burton R.S."/>
        </authorList>
    </citation>
    <scope>NUCLEOTIDE SEQUENCE [LARGE SCALE GENOMIC DNA]</scope>
    <source>
        <strain evidence="1 2">San Diego</strain>
    </source>
</reference>
<name>A0A553NET9_TIGCA</name>
<evidence type="ECO:0000313" key="1">
    <source>
        <dbReference type="EMBL" id="TRY63950.1"/>
    </source>
</evidence>
<protein>
    <submittedName>
        <fullName evidence="1">Uncharacterized protein</fullName>
    </submittedName>
</protein>
<sequence>MWADGFCCDPHRVWRHSLFTENQWKIIPSHSDKIRLFLNFQGLAGKKTDLSRRFPVRLPRRDRTYFDYQLLACVKHEPMSPPQWLFLRPIPIHSSEKALQASNFGRRQQSELL</sequence>